<evidence type="ECO:0000313" key="1">
    <source>
        <dbReference type="EMBL" id="SIM57949.1"/>
    </source>
</evidence>
<dbReference type="RefSeq" id="WP_021788682.1">
    <property type="nucleotide sequence ID" value="NZ_LT671858.1"/>
</dbReference>
<name>A0A1N5UDD6_9ARCH</name>
<evidence type="ECO:0000313" key="2">
    <source>
        <dbReference type="Proteomes" id="UP000195607"/>
    </source>
</evidence>
<dbReference type="EMBL" id="LT671858">
    <property type="protein sequence ID" value="SIM57949.1"/>
    <property type="molecule type" value="Genomic_DNA"/>
</dbReference>
<protein>
    <submittedName>
        <fullName evidence="1">Uncharacterized protein</fullName>
    </submittedName>
</protein>
<organism evidence="1 2">
    <name type="scientific">Cuniculiplasma divulgatum</name>
    <dbReference type="NCBI Taxonomy" id="1673428"/>
    <lineage>
        <taxon>Archaea</taxon>
        <taxon>Methanobacteriati</taxon>
        <taxon>Thermoplasmatota</taxon>
        <taxon>Thermoplasmata</taxon>
        <taxon>Thermoplasmatales</taxon>
        <taxon>Cuniculiplasmataceae</taxon>
        <taxon>Cuniculiplasma</taxon>
    </lineage>
</organism>
<proteinExistence type="predicted"/>
<dbReference type="Proteomes" id="UP000195607">
    <property type="component" value="Chromosome I"/>
</dbReference>
<gene>
    <name evidence="1" type="ORF">CSP5_0880</name>
</gene>
<accession>A0A1N5UDD6</accession>
<reference evidence="1 2" key="1">
    <citation type="submission" date="2016-04" db="EMBL/GenBank/DDBJ databases">
        <authorList>
            <person name="Evans L.H."/>
            <person name="Alamgir A."/>
            <person name="Owens N."/>
            <person name="Weber N.D."/>
            <person name="Virtaneva K."/>
            <person name="Barbian K."/>
            <person name="Babar A."/>
            <person name="Rosenke K."/>
        </authorList>
    </citation>
    <scope>NUCLEOTIDE SEQUENCE [LARGE SCALE GENOMIC DNA]</scope>
    <source>
        <strain evidence="2">S5(T) (JCM 30642 \VKM B-2941)</strain>
    </source>
</reference>
<sequence length="93" mass="10836">MSWVPINAAERTVLNFLSKIDEDHKLTVLSFKKDRKVTFTKHGKEILITEDGFKKESFQVNAEELKKNVKEIISKEFPRSHKVQISMKKTSDD</sequence>
<dbReference type="AlphaFoldDB" id="A0A1N5UDD6"/>
<dbReference type="GeneID" id="41588154"/>